<keyword evidence="5" id="KW-1185">Reference proteome</keyword>
<evidence type="ECO:0000256" key="1">
    <source>
        <dbReference type="ARBA" id="ARBA00005771"/>
    </source>
</evidence>
<dbReference type="RefSeq" id="WP_071629236.1">
    <property type="nucleotide sequence ID" value="NZ_CP022375.1"/>
</dbReference>
<evidence type="ECO:0000256" key="2">
    <source>
        <dbReference type="ARBA" id="ARBA00022679"/>
    </source>
</evidence>
<organism evidence="4 5">
    <name type="scientific">Francisella opportunistica</name>
    <dbReference type="NCBI Taxonomy" id="2016517"/>
    <lineage>
        <taxon>Bacteria</taxon>
        <taxon>Pseudomonadati</taxon>
        <taxon>Pseudomonadota</taxon>
        <taxon>Gammaproteobacteria</taxon>
        <taxon>Thiotrichales</taxon>
        <taxon>Francisellaceae</taxon>
        <taxon>Francisella</taxon>
    </lineage>
</organism>
<dbReference type="PANTHER" id="PTHR11783">
    <property type="entry name" value="SULFOTRANSFERASE SULT"/>
    <property type="match status" value="1"/>
</dbReference>
<dbReference type="Pfam" id="PF00685">
    <property type="entry name" value="Sulfotransfer_1"/>
    <property type="match status" value="1"/>
</dbReference>
<reference evidence="4 5" key="1">
    <citation type="submission" date="2017-07" db="EMBL/GenBank/DDBJ databases">
        <title>Complete genome sequences and comparative analysis of the novel pathogen Francisella opportunistica.</title>
        <authorList>
            <person name="Dietrich E.A."/>
            <person name="Kingry L.C."/>
            <person name="Petersen J.M."/>
        </authorList>
    </citation>
    <scope>NUCLEOTIDE SEQUENCE [LARGE SCALE GENOMIC DNA]</scope>
    <source>
        <strain evidence="4 5">14-2155</strain>
    </source>
</reference>
<sequence length="282" mass="32880">MSKINYETVWLASYPKSGNTWFRIFLTNYINDSDTPASINDLELTPIASSRWHFDQLYGIDSADLYLDEIDNMRPELYDSWKENKNMRFHKVHDAYTYVGDKPLLGNPVGQAAIYLIRNPLDVAISFAHHSGYEDVNKVIKEMAEDDFALCGTDKTMPNQLRQKHLSWSNHVKSWEKAPIDKLFLRYEDMVANPIKEFSKAIVFLGMELDQTRLEKAVEFSSFENLKKQEQQNGFQEKAPNAKSFFRKGKVSDYLEILSQQQIDQIIQAHKEVMLKYDFIKL</sequence>
<evidence type="ECO:0000259" key="3">
    <source>
        <dbReference type="Pfam" id="PF00685"/>
    </source>
</evidence>
<dbReference type="Gene3D" id="3.40.50.300">
    <property type="entry name" value="P-loop containing nucleotide triphosphate hydrolases"/>
    <property type="match status" value="1"/>
</dbReference>
<dbReference type="SUPFAM" id="SSF52540">
    <property type="entry name" value="P-loop containing nucleoside triphosphate hydrolases"/>
    <property type="match status" value="1"/>
</dbReference>
<proteinExistence type="inferred from homology"/>
<name>A0A345JRL9_9GAMM</name>
<protein>
    <submittedName>
        <fullName evidence="4">Sulfotransferase</fullName>
    </submittedName>
</protein>
<evidence type="ECO:0000313" key="4">
    <source>
        <dbReference type="EMBL" id="AXH29965.1"/>
    </source>
</evidence>
<gene>
    <name evidence="4" type="ORF">CGC43_04895</name>
</gene>
<dbReference type="EMBL" id="CP022375">
    <property type="protein sequence ID" value="AXH29965.1"/>
    <property type="molecule type" value="Genomic_DNA"/>
</dbReference>
<evidence type="ECO:0000313" key="5">
    <source>
        <dbReference type="Proteomes" id="UP000253862"/>
    </source>
</evidence>
<comment type="similarity">
    <text evidence="1">Belongs to the sulfotransferase 1 family.</text>
</comment>
<dbReference type="Proteomes" id="UP000253862">
    <property type="component" value="Chromosome"/>
</dbReference>
<dbReference type="InterPro" id="IPR027417">
    <property type="entry name" value="P-loop_NTPase"/>
</dbReference>
<dbReference type="AlphaFoldDB" id="A0A345JRL9"/>
<dbReference type="GO" id="GO:0008146">
    <property type="term" value="F:sulfotransferase activity"/>
    <property type="evidence" value="ECO:0007669"/>
    <property type="project" value="InterPro"/>
</dbReference>
<feature type="domain" description="Sulfotransferase" evidence="3">
    <location>
        <begin position="8"/>
        <end position="274"/>
    </location>
</feature>
<dbReference type="InterPro" id="IPR000863">
    <property type="entry name" value="Sulfotransferase_dom"/>
</dbReference>
<accession>A0A345JRL9</accession>
<keyword evidence="2 4" id="KW-0808">Transferase</keyword>